<keyword evidence="4" id="KW-1185">Reference proteome</keyword>
<protein>
    <submittedName>
        <fullName evidence="3">Peptidase inhibitor family I36 protein</fullName>
    </submittedName>
</protein>
<dbReference type="Proteomes" id="UP001596200">
    <property type="component" value="Unassembled WGS sequence"/>
</dbReference>
<feature type="signal peptide" evidence="2">
    <location>
        <begin position="1"/>
        <end position="25"/>
    </location>
</feature>
<keyword evidence="2" id="KW-0732">Signal</keyword>
<accession>A0ABW1GJ20</accession>
<evidence type="ECO:0000256" key="2">
    <source>
        <dbReference type="SAM" id="SignalP"/>
    </source>
</evidence>
<feature type="region of interest" description="Disordered" evidence="1">
    <location>
        <begin position="111"/>
        <end position="133"/>
    </location>
</feature>
<dbReference type="Pfam" id="PF03995">
    <property type="entry name" value="Inhibitor_I36"/>
    <property type="match status" value="1"/>
</dbReference>
<reference evidence="4" key="1">
    <citation type="journal article" date="2019" name="Int. J. Syst. Evol. Microbiol.">
        <title>The Global Catalogue of Microorganisms (GCM) 10K type strain sequencing project: providing services to taxonomists for standard genome sequencing and annotation.</title>
        <authorList>
            <consortium name="The Broad Institute Genomics Platform"/>
            <consortium name="The Broad Institute Genome Sequencing Center for Infectious Disease"/>
            <person name="Wu L."/>
            <person name="Ma J."/>
        </authorList>
    </citation>
    <scope>NUCLEOTIDE SEQUENCE [LARGE SCALE GENOMIC DNA]</scope>
    <source>
        <strain evidence="4">JCM 4147</strain>
    </source>
</reference>
<sequence>MHRVSALTVTSIALALGLGAGPVAAASASASAENAAVESARASYSCSPGYFCIYSDWNGGGTRCQWSDKQRANTADDCSFIQRGQNVRSVWNATGHRVQYYTKTNYNSRVGSTPAGNGGNLQGDYQIRSFKPQ</sequence>
<dbReference type="RefSeq" id="WP_344517494.1">
    <property type="nucleotide sequence ID" value="NZ_BAAATU010000068.1"/>
</dbReference>
<name>A0ABW1GJ20_9ACTN</name>
<gene>
    <name evidence="3" type="ORF">ACFP1B_15490</name>
</gene>
<evidence type="ECO:0000256" key="1">
    <source>
        <dbReference type="SAM" id="MobiDB-lite"/>
    </source>
</evidence>
<dbReference type="EMBL" id="JBHSPU010000015">
    <property type="protein sequence ID" value="MFC5914814.1"/>
    <property type="molecule type" value="Genomic_DNA"/>
</dbReference>
<evidence type="ECO:0000313" key="4">
    <source>
        <dbReference type="Proteomes" id="UP001596200"/>
    </source>
</evidence>
<feature type="chain" id="PRO_5046989959" evidence="2">
    <location>
        <begin position="26"/>
        <end position="133"/>
    </location>
</feature>
<evidence type="ECO:0000313" key="3">
    <source>
        <dbReference type="EMBL" id="MFC5914814.1"/>
    </source>
</evidence>
<organism evidence="3 4">
    <name type="scientific">Streptomyces pulveraceus</name>
    <dbReference type="NCBI Taxonomy" id="68258"/>
    <lineage>
        <taxon>Bacteria</taxon>
        <taxon>Bacillati</taxon>
        <taxon>Actinomycetota</taxon>
        <taxon>Actinomycetes</taxon>
        <taxon>Kitasatosporales</taxon>
        <taxon>Streptomycetaceae</taxon>
        <taxon>Streptomyces</taxon>
    </lineage>
</organism>
<proteinExistence type="predicted"/>
<comment type="caution">
    <text evidence="3">The sequence shown here is derived from an EMBL/GenBank/DDBJ whole genome shotgun (WGS) entry which is preliminary data.</text>
</comment>